<protein>
    <submittedName>
        <fullName evidence="1">Uncharacterized protein</fullName>
    </submittedName>
</protein>
<organism evidence="1 2">
    <name type="scientific">Termititenax aidoneus</name>
    <dbReference type="NCBI Taxonomy" id="2218524"/>
    <lineage>
        <taxon>Bacteria</taxon>
        <taxon>Bacillati</taxon>
        <taxon>Candidatus Margulisiibacteriota</taxon>
        <taxon>Candidatus Termititenacia</taxon>
        <taxon>Candidatus Termititenacales</taxon>
        <taxon>Candidatus Termititenacaceae</taxon>
        <taxon>Candidatus Termititenax</taxon>
    </lineage>
</organism>
<sequence>MRKINDKANYKKAKVKELPRTVQDDNGFVRIDPRYLANA</sequence>
<accession>A0A388TC08</accession>
<dbReference type="EMBL" id="BGZN01000008">
    <property type="protein sequence ID" value="GBR73287.1"/>
    <property type="molecule type" value="Genomic_DNA"/>
</dbReference>
<evidence type="ECO:0000313" key="1">
    <source>
        <dbReference type="EMBL" id="GBR73287.1"/>
    </source>
</evidence>
<keyword evidence="2" id="KW-1185">Reference proteome</keyword>
<comment type="caution">
    <text evidence="1">The sequence shown here is derived from an EMBL/GenBank/DDBJ whole genome shotgun (WGS) entry which is preliminary data.</text>
</comment>
<gene>
    <name evidence="1" type="ORF">NO1_0695</name>
</gene>
<dbReference type="AlphaFoldDB" id="A0A388TC08"/>
<name>A0A388TC08_TERA1</name>
<proteinExistence type="predicted"/>
<dbReference type="Proteomes" id="UP000269352">
    <property type="component" value="Unassembled WGS sequence"/>
</dbReference>
<evidence type="ECO:0000313" key="2">
    <source>
        <dbReference type="Proteomes" id="UP000269352"/>
    </source>
</evidence>
<reference evidence="1 2" key="1">
    <citation type="journal article" date="2019" name="ISME J.">
        <title>Genome analyses of uncultured TG2/ZB3 bacteria in 'Margulisbacteria' specifically attached to ectosymbiotic spirochetes of protists in the termite gut.</title>
        <authorList>
            <person name="Utami Y.D."/>
            <person name="Kuwahara H."/>
            <person name="Igai K."/>
            <person name="Murakami T."/>
            <person name="Sugaya K."/>
            <person name="Morikawa T."/>
            <person name="Nagura Y."/>
            <person name="Yuki M."/>
            <person name="Deevong P."/>
            <person name="Inoue T."/>
            <person name="Kihara K."/>
            <person name="Lo N."/>
            <person name="Yamada A."/>
            <person name="Ohkuma M."/>
            <person name="Hongoh Y."/>
        </authorList>
    </citation>
    <scope>NUCLEOTIDE SEQUENCE [LARGE SCALE GENOMIC DNA]</scope>
    <source>
        <strain evidence="1">NkOx7-01</strain>
    </source>
</reference>